<organism evidence="1 2">
    <name type="scientific">Mesorhizobium tianshanense</name>
    <dbReference type="NCBI Taxonomy" id="39844"/>
    <lineage>
        <taxon>Bacteria</taxon>
        <taxon>Pseudomonadati</taxon>
        <taxon>Pseudomonadota</taxon>
        <taxon>Alphaproteobacteria</taxon>
        <taxon>Hyphomicrobiales</taxon>
        <taxon>Phyllobacteriaceae</taxon>
        <taxon>Mesorhizobium</taxon>
    </lineage>
</organism>
<name>A0A562NBR3_9HYPH</name>
<proteinExistence type="predicted"/>
<gene>
    <name evidence="1" type="ORF">IQ26_05055</name>
</gene>
<protein>
    <submittedName>
        <fullName evidence="1">Uncharacterized protein</fullName>
    </submittedName>
</protein>
<sequence length="87" mass="9291">MITLIGSSDEVKVAAAILPATIFGDVGAWQGHWEDLAPRKSFVTANARQITQAIVGAPEQIRTSVTDHVGRRLGRELPSLVGELLEG</sequence>
<keyword evidence="2" id="KW-1185">Reference proteome</keyword>
<dbReference type="EMBL" id="VLKT01000035">
    <property type="protein sequence ID" value="TWI29632.1"/>
    <property type="molecule type" value="Genomic_DNA"/>
</dbReference>
<accession>A0A562NBR3</accession>
<reference evidence="1 2" key="1">
    <citation type="journal article" date="2015" name="Stand. Genomic Sci.">
        <title>Genomic Encyclopedia of Bacterial and Archaeal Type Strains, Phase III: the genomes of soil and plant-associated and newly described type strains.</title>
        <authorList>
            <person name="Whitman W.B."/>
            <person name="Woyke T."/>
            <person name="Klenk H.P."/>
            <person name="Zhou Y."/>
            <person name="Lilburn T.G."/>
            <person name="Beck B.J."/>
            <person name="De Vos P."/>
            <person name="Vandamme P."/>
            <person name="Eisen J.A."/>
            <person name="Garrity G."/>
            <person name="Hugenholtz P."/>
            <person name="Kyrpides N.C."/>
        </authorList>
    </citation>
    <scope>NUCLEOTIDE SEQUENCE [LARGE SCALE GENOMIC DNA]</scope>
    <source>
        <strain evidence="1 2">CGMCC 1.2546</strain>
    </source>
</reference>
<dbReference type="AlphaFoldDB" id="A0A562NBR3"/>
<comment type="caution">
    <text evidence="1">The sequence shown here is derived from an EMBL/GenBank/DDBJ whole genome shotgun (WGS) entry which is preliminary data.</text>
</comment>
<dbReference type="OrthoDB" id="9804020at2"/>
<evidence type="ECO:0000313" key="1">
    <source>
        <dbReference type="EMBL" id="TWI29632.1"/>
    </source>
</evidence>
<dbReference type="RefSeq" id="WP_145721004.1">
    <property type="nucleotide sequence ID" value="NZ_BSPF01000010.1"/>
</dbReference>
<dbReference type="Proteomes" id="UP000317122">
    <property type="component" value="Unassembled WGS sequence"/>
</dbReference>
<evidence type="ECO:0000313" key="2">
    <source>
        <dbReference type="Proteomes" id="UP000317122"/>
    </source>
</evidence>